<evidence type="ECO:0000313" key="12">
    <source>
        <dbReference type="Proteomes" id="UP001283361"/>
    </source>
</evidence>
<feature type="binding site" evidence="7">
    <location>
        <position position="360"/>
    </location>
    <ligand>
        <name>Zn(2+)</name>
        <dbReference type="ChEBI" id="CHEBI:29105"/>
        <label>1</label>
    </ligand>
</feature>
<dbReference type="InterPro" id="IPR003018">
    <property type="entry name" value="GAF"/>
</dbReference>
<feature type="compositionally biased region" description="Acidic residues" evidence="9">
    <location>
        <begin position="640"/>
        <end position="655"/>
    </location>
</feature>
<feature type="binding site" evidence="7">
    <location>
        <position position="397"/>
    </location>
    <ligand>
        <name>Zn(2+)</name>
        <dbReference type="ChEBI" id="CHEBI:29105"/>
        <label>1</label>
    </ligand>
</feature>
<dbReference type="InterPro" id="IPR023174">
    <property type="entry name" value="PDEase_CS"/>
</dbReference>
<feature type="binding site" evidence="6">
    <location>
        <begin position="356"/>
        <end position="360"/>
    </location>
    <ligand>
        <name>AMP</name>
        <dbReference type="ChEBI" id="CHEBI:456215"/>
    </ligand>
</feature>
<keyword evidence="2" id="KW-0140">cGMP</keyword>
<evidence type="ECO:0000256" key="1">
    <source>
        <dbReference type="ARBA" id="ARBA00007648"/>
    </source>
</evidence>
<dbReference type="AlphaFoldDB" id="A0AAE1E927"/>
<evidence type="ECO:0000256" key="7">
    <source>
        <dbReference type="PIRSR" id="PIRSR623088-3"/>
    </source>
</evidence>
<feature type="binding site" evidence="6">
    <location>
        <position position="560"/>
    </location>
    <ligand>
        <name>AMP</name>
        <dbReference type="ChEBI" id="CHEBI:456215"/>
    </ligand>
</feature>
<gene>
    <name evidence="11" type="ORF">RRG08_050248</name>
</gene>
<evidence type="ECO:0000256" key="6">
    <source>
        <dbReference type="PIRSR" id="PIRSR623088-2"/>
    </source>
</evidence>
<evidence type="ECO:0000256" key="3">
    <source>
        <dbReference type="ARBA" id="ARBA00022723"/>
    </source>
</evidence>
<dbReference type="SMART" id="SM00471">
    <property type="entry name" value="HDc"/>
    <property type="match status" value="1"/>
</dbReference>
<feature type="active site" description="Proton donor" evidence="5">
    <location>
        <position position="356"/>
    </location>
</feature>
<dbReference type="Gene3D" id="3.30.450.40">
    <property type="match status" value="2"/>
</dbReference>
<reference evidence="11" key="1">
    <citation type="journal article" date="2023" name="G3 (Bethesda)">
        <title>A reference genome for the long-term kleptoplast-retaining sea slug Elysia crispata morphotype clarki.</title>
        <authorList>
            <person name="Eastman K.E."/>
            <person name="Pendleton A.L."/>
            <person name="Shaikh M.A."/>
            <person name="Suttiyut T."/>
            <person name="Ogas R."/>
            <person name="Tomko P."/>
            <person name="Gavelis G."/>
            <person name="Widhalm J.R."/>
            <person name="Wisecaver J.H."/>
        </authorList>
    </citation>
    <scope>NUCLEOTIDE SEQUENCE</scope>
    <source>
        <strain evidence="11">ECLA1</strain>
    </source>
</reference>
<dbReference type="PROSITE" id="PS51845">
    <property type="entry name" value="PDEASE_I_2"/>
    <property type="match status" value="1"/>
</dbReference>
<keyword evidence="3 7" id="KW-0479">Metal-binding</keyword>
<protein>
    <recommendedName>
        <fullName evidence="8">Phosphodiesterase</fullName>
        <ecNumber evidence="8">3.1.4.-</ecNumber>
    </recommendedName>
</protein>
<dbReference type="Pfam" id="PF00233">
    <property type="entry name" value="PDEase_I"/>
    <property type="match status" value="1"/>
</dbReference>
<dbReference type="GO" id="GO:0004114">
    <property type="term" value="F:3',5'-cyclic-nucleotide phosphodiesterase activity"/>
    <property type="evidence" value="ECO:0007669"/>
    <property type="project" value="InterPro"/>
</dbReference>
<feature type="binding site" evidence="6">
    <location>
        <position position="397"/>
    </location>
    <ligand>
        <name>AMP</name>
        <dbReference type="ChEBI" id="CHEBI:456215"/>
    </ligand>
</feature>
<feature type="binding site" evidence="7">
    <location>
        <position position="397"/>
    </location>
    <ligand>
        <name>Zn(2+)</name>
        <dbReference type="ChEBI" id="CHEBI:29105"/>
        <label>2</label>
    </ligand>
</feature>
<dbReference type="InterPro" id="IPR036971">
    <property type="entry name" value="PDEase_catalytic_dom_sf"/>
</dbReference>
<sequence>MDARFNREIDLRMGYKTRSILSMPIKDSEGEVIGVAQAINKISVQDEPFDEHDEKVFGSYLAFCGIGLKNAQLYERSLLENRRNQVLLDLARVIFEEQVNVDHLIHKIMMHTQSLLQCERCQVMLVDDQKKGIFSQVFDLQASDFDNDDSYNRAGPHEPRFPVNIGITGFVAATGETLNIPEAYNDERFDPKVDEGSDFVTRTILCMPIKTVSGKIIGVSQLVNKMDGSAFNKNDENLFEAFAIFCGMGINNTQMYETAMRAVAKQRVALEVMSYHAIAPEEDAVKLKKVKIPSAHHYNLLDYKFCDFHLDDDNTLKATIRMFLDLNLLKNFNIDYEIFCRWMLSVKKNYRNVTYHNWRHAFNVTQTMYCMLKAGQMNNILTDVECLALMVGCLCHDLDHRGTNNQFQQKTMSPLAELYGTSTMEHHHFDQCIMILSTKGSDIFRNLSHEAYDQVLMLLENAILSTDLALYFRHRGKFFQLVKSGNSSWHDDDNRNLLRSMMMTASDVAAISKPWEIQKKVASLVASEFFEQGDLEKETLHLKPSAMMDREQADKLPDLQVGFIDDICMPVYEAISLVSSRLSPLLEGCRQNRENWLMQARAVNKRMEEKRAEVADKDKKEDKVDADKKESDRENKKQQEEEEEEEELEEDEDTVVENVNIRLIPFQGKDAGEEKGTKKDVKSKSWRSASFGGIGKKDKSNEEKISLVKLGEQPQAARSEGGKQGETERSKGIEGGGGERTCIPSTSSATSSPSVSKYFRIGRGGSERKAHSSKRRGFACQGKSRGTDEQDRSGSGDRSGGQS</sequence>
<dbReference type="SUPFAM" id="SSF55781">
    <property type="entry name" value="GAF domain-like"/>
    <property type="match status" value="2"/>
</dbReference>
<dbReference type="GO" id="GO:0007165">
    <property type="term" value="P:signal transduction"/>
    <property type="evidence" value="ECO:0007669"/>
    <property type="project" value="InterPro"/>
</dbReference>
<keyword evidence="12" id="KW-1185">Reference proteome</keyword>
<dbReference type="PRINTS" id="PR00387">
    <property type="entry name" value="PDIESTERASE1"/>
</dbReference>
<feature type="compositionally biased region" description="Basic and acidic residues" evidence="9">
    <location>
        <begin position="785"/>
        <end position="795"/>
    </location>
</feature>
<dbReference type="EC" id="3.1.4.-" evidence="8"/>
<dbReference type="CDD" id="cd00077">
    <property type="entry name" value="HDc"/>
    <property type="match status" value="1"/>
</dbReference>
<dbReference type="InterPro" id="IPR002073">
    <property type="entry name" value="PDEase_catalytic_dom"/>
</dbReference>
<accession>A0AAE1E927</accession>
<dbReference type="Gene3D" id="1.10.1300.10">
    <property type="entry name" value="3'5'-cyclic nucleotide phosphodiesterase, catalytic domain"/>
    <property type="match status" value="1"/>
</dbReference>
<evidence type="ECO:0000256" key="5">
    <source>
        <dbReference type="PIRSR" id="PIRSR623088-1"/>
    </source>
</evidence>
<organism evidence="11 12">
    <name type="scientific">Elysia crispata</name>
    <name type="common">lettuce slug</name>
    <dbReference type="NCBI Taxonomy" id="231223"/>
    <lineage>
        <taxon>Eukaryota</taxon>
        <taxon>Metazoa</taxon>
        <taxon>Spiralia</taxon>
        <taxon>Lophotrochozoa</taxon>
        <taxon>Mollusca</taxon>
        <taxon>Gastropoda</taxon>
        <taxon>Heterobranchia</taxon>
        <taxon>Euthyneura</taxon>
        <taxon>Panpulmonata</taxon>
        <taxon>Sacoglossa</taxon>
        <taxon>Placobranchoidea</taxon>
        <taxon>Plakobranchidae</taxon>
        <taxon>Elysia</taxon>
    </lineage>
</organism>
<dbReference type="EMBL" id="JAWDGP010000619">
    <property type="protein sequence ID" value="KAK3798869.1"/>
    <property type="molecule type" value="Genomic_DNA"/>
</dbReference>
<feature type="binding site" evidence="7">
    <location>
        <position position="507"/>
    </location>
    <ligand>
        <name>Zn(2+)</name>
        <dbReference type="ChEBI" id="CHEBI:29105"/>
        <label>1</label>
    </ligand>
</feature>
<dbReference type="GO" id="GO:0046872">
    <property type="term" value="F:metal ion binding"/>
    <property type="evidence" value="ECO:0007669"/>
    <property type="project" value="UniProtKB-KW"/>
</dbReference>
<keyword evidence="4 8" id="KW-0378">Hydrolase</keyword>
<dbReference type="PANTHER" id="PTHR11347">
    <property type="entry name" value="CYCLIC NUCLEOTIDE PHOSPHODIESTERASE"/>
    <property type="match status" value="1"/>
</dbReference>
<name>A0AAE1E927_9GAST</name>
<feature type="compositionally biased region" description="Low complexity" evidence="9">
    <location>
        <begin position="744"/>
        <end position="756"/>
    </location>
</feature>
<dbReference type="FunFam" id="3.30.450.40:FF:000032">
    <property type="entry name" value="Phosphodiesterase"/>
    <property type="match status" value="1"/>
</dbReference>
<evidence type="ECO:0000259" key="10">
    <source>
        <dbReference type="PROSITE" id="PS51845"/>
    </source>
</evidence>
<feature type="compositionally biased region" description="Basic and acidic residues" evidence="9">
    <location>
        <begin position="695"/>
        <end position="706"/>
    </location>
</feature>
<comment type="cofactor">
    <cofactor evidence="8">
        <name>a divalent metal cation</name>
        <dbReference type="ChEBI" id="CHEBI:60240"/>
    </cofactor>
    <text evidence="8">Binds 2 divalent metal cations per subunit. Site 1 may preferentially bind zinc ions, while site 2 has a preference for magnesium and/or manganese ions.</text>
</comment>
<feature type="compositionally biased region" description="Basic and acidic residues" evidence="9">
    <location>
        <begin position="608"/>
        <end position="639"/>
    </location>
</feature>
<feature type="domain" description="PDEase" evidence="10">
    <location>
        <begin position="280"/>
        <end position="603"/>
    </location>
</feature>
<comment type="caution">
    <text evidence="11">The sequence shown here is derived from an EMBL/GenBank/DDBJ whole genome shotgun (WGS) entry which is preliminary data.</text>
</comment>
<dbReference type="Pfam" id="PF01590">
    <property type="entry name" value="GAF"/>
    <property type="match status" value="2"/>
</dbReference>
<evidence type="ECO:0000256" key="8">
    <source>
        <dbReference type="RuleBase" id="RU363067"/>
    </source>
</evidence>
<proteinExistence type="inferred from homology"/>
<dbReference type="InterPro" id="IPR023088">
    <property type="entry name" value="PDEase"/>
</dbReference>
<dbReference type="SMART" id="SM00065">
    <property type="entry name" value="GAF"/>
    <property type="match status" value="1"/>
</dbReference>
<feature type="compositionally biased region" description="Basic and acidic residues" evidence="9">
    <location>
        <begin position="670"/>
        <end position="683"/>
    </location>
</feature>
<feature type="region of interest" description="Disordered" evidence="9">
    <location>
        <begin position="608"/>
        <end position="803"/>
    </location>
</feature>
<dbReference type="SUPFAM" id="SSF109604">
    <property type="entry name" value="HD-domain/PDEase-like"/>
    <property type="match status" value="1"/>
</dbReference>
<evidence type="ECO:0000256" key="2">
    <source>
        <dbReference type="ARBA" id="ARBA00022535"/>
    </source>
</evidence>
<dbReference type="FunFam" id="1.10.1300.10:FF:000003">
    <property type="entry name" value="Phosphodiesterase"/>
    <property type="match status" value="1"/>
</dbReference>
<dbReference type="PROSITE" id="PS00126">
    <property type="entry name" value="PDEASE_I_1"/>
    <property type="match status" value="1"/>
</dbReference>
<dbReference type="Proteomes" id="UP001283361">
    <property type="component" value="Unassembled WGS sequence"/>
</dbReference>
<dbReference type="InterPro" id="IPR003607">
    <property type="entry name" value="HD/PDEase_dom"/>
</dbReference>
<feature type="binding site" evidence="7">
    <location>
        <position position="396"/>
    </location>
    <ligand>
        <name>Zn(2+)</name>
        <dbReference type="ChEBI" id="CHEBI:29105"/>
        <label>1</label>
    </ligand>
</feature>
<feature type="compositionally biased region" description="Basic and acidic residues" evidence="9">
    <location>
        <begin position="720"/>
        <end position="732"/>
    </location>
</feature>
<evidence type="ECO:0000256" key="9">
    <source>
        <dbReference type="SAM" id="MobiDB-lite"/>
    </source>
</evidence>
<evidence type="ECO:0000256" key="4">
    <source>
        <dbReference type="ARBA" id="ARBA00022801"/>
    </source>
</evidence>
<dbReference type="InterPro" id="IPR029016">
    <property type="entry name" value="GAF-like_dom_sf"/>
</dbReference>
<feature type="binding site" evidence="6">
    <location>
        <position position="507"/>
    </location>
    <ligand>
        <name>AMP</name>
        <dbReference type="ChEBI" id="CHEBI:456215"/>
    </ligand>
</feature>
<comment type="similarity">
    <text evidence="1 8">Belongs to the cyclic nucleotide phosphodiesterase family.</text>
</comment>
<evidence type="ECO:0000313" key="11">
    <source>
        <dbReference type="EMBL" id="KAK3798869.1"/>
    </source>
</evidence>